<dbReference type="STRING" id="652787.SAMN05216490_2887"/>
<feature type="transmembrane region" description="Helical" evidence="1">
    <location>
        <begin position="152"/>
        <end position="169"/>
    </location>
</feature>
<dbReference type="OrthoDB" id="794917at2"/>
<dbReference type="RefSeq" id="WP_091374080.1">
    <property type="nucleotide sequence ID" value="NZ_LT629740.1"/>
</dbReference>
<keyword evidence="1" id="KW-0812">Transmembrane</keyword>
<dbReference type="EMBL" id="LT629740">
    <property type="protein sequence ID" value="SDT26142.1"/>
    <property type="molecule type" value="Genomic_DNA"/>
</dbReference>
<protein>
    <submittedName>
        <fullName evidence="2">Uncharacterized protein</fullName>
    </submittedName>
</protein>
<evidence type="ECO:0000256" key="1">
    <source>
        <dbReference type="SAM" id="Phobius"/>
    </source>
</evidence>
<keyword evidence="3" id="KW-1185">Reference proteome</keyword>
<reference evidence="2 3" key="1">
    <citation type="submission" date="2016-10" db="EMBL/GenBank/DDBJ databases">
        <authorList>
            <person name="de Groot N.N."/>
        </authorList>
    </citation>
    <scope>NUCLEOTIDE SEQUENCE [LARGE SCALE GENOMIC DNA]</scope>
    <source>
        <strain evidence="2 3">MP1X4</strain>
    </source>
</reference>
<name>A0A1H1YXQ8_MUCMA</name>
<sequence>MKDFDHLMSVWQAQPKQDQLSVDEVLKQVKKGIRSITSQLYWGVVAMIAMLALTFFILFFFVFQSWLTYVGIIIMLVTMLLYAVMIIRNYRILNKRDATINPTEYLQDLKEYQKKRAKIVGWFYYLYVLLISLGLSLYFVEVLKGATIYYKIAVYGLTIIWIFFLTFYYKKRIFKNEEEKLNLIIEKLERLQGQFE</sequence>
<keyword evidence="1" id="KW-1133">Transmembrane helix</keyword>
<gene>
    <name evidence="2" type="ORF">SAMN05216490_2887</name>
</gene>
<accession>A0A1H1YXQ8</accession>
<keyword evidence="1" id="KW-0472">Membrane</keyword>
<dbReference type="Proteomes" id="UP000199679">
    <property type="component" value="Chromosome I"/>
</dbReference>
<proteinExistence type="predicted"/>
<feature type="transmembrane region" description="Helical" evidence="1">
    <location>
        <begin position="40"/>
        <end position="63"/>
    </location>
</feature>
<organism evidence="2 3">
    <name type="scientific">Mucilaginibacter mallensis</name>
    <dbReference type="NCBI Taxonomy" id="652787"/>
    <lineage>
        <taxon>Bacteria</taxon>
        <taxon>Pseudomonadati</taxon>
        <taxon>Bacteroidota</taxon>
        <taxon>Sphingobacteriia</taxon>
        <taxon>Sphingobacteriales</taxon>
        <taxon>Sphingobacteriaceae</taxon>
        <taxon>Mucilaginibacter</taxon>
    </lineage>
</organism>
<feature type="transmembrane region" description="Helical" evidence="1">
    <location>
        <begin position="69"/>
        <end position="87"/>
    </location>
</feature>
<evidence type="ECO:0000313" key="3">
    <source>
        <dbReference type="Proteomes" id="UP000199679"/>
    </source>
</evidence>
<feature type="transmembrane region" description="Helical" evidence="1">
    <location>
        <begin position="119"/>
        <end position="140"/>
    </location>
</feature>
<evidence type="ECO:0000313" key="2">
    <source>
        <dbReference type="EMBL" id="SDT26142.1"/>
    </source>
</evidence>
<dbReference type="AlphaFoldDB" id="A0A1H1YXQ8"/>